<dbReference type="Gene3D" id="3.10.620.30">
    <property type="match status" value="1"/>
</dbReference>
<name>A0A4S8HRE0_9BACT</name>
<dbReference type="Pfam" id="PF12969">
    <property type="entry name" value="DUF3857"/>
    <property type="match status" value="1"/>
</dbReference>
<evidence type="ECO:0000256" key="1">
    <source>
        <dbReference type="SAM" id="SignalP"/>
    </source>
</evidence>
<gene>
    <name evidence="3" type="ORF">FAM09_15395</name>
</gene>
<evidence type="ECO:0000313" key="4">
    <source>
        <dbReference type="Proteomes" id="UP000306918"/>
    </source>
</evidence>
<feature type="domain" description="DUF3857" evidence="2">
    <location>
        <begin position="77"/>
        <end position="231"/>
    </location>
</feature>
<feature type="chain" id="PRO_5020474737" evidence="1">
    <location>
        <begin position="30"/>
        <end position="650"/>
    </location>
</feature>
<dbReference type="AlphaFoldDB" id="A0A4S8HRE0"/>
<dbReference type="EMBL" id="STFF01000004">
    <property type="protein sequence ID" value="THU38068.1"/>
    <property type="molecule type" value="Genomic_DNA"/>
</dbReference>
<protein>
    <submittedName>
        <fullName evidence="3">DUF3857 domain-containing protein</fullName>
    </submittedName>
</protein>
<accession>A0A4S8HRE0</accession>
<dbReference type="Gene3D" id="2.60.120.1130">
    <property type="match status" value="1"/>
</dbReference>
<feature type="signal peptide" evidence="1">
    <location>
        <begin position="1"/>
        <end position="29"/>
    </location>
</feature>
<keyword evidence="1" id="KW-0732">Signal</keyword>
<dbReference type="Proteomes" id="UP000306918">
    <property type="component" value="Unassembled WGS sequence"/>
</dbReference>
<comment type="caution">
    <text evidence="3">The sequence shown here is derived from an EMBL/GenBank/DDBJ whole genome shotgun (WGS) entry which is preliminary data.</text>
</comment>
<sequence>MFFVIAKKHLYMKRFVCSWLLLAIVNLCAAQTTLPEFGEITADEKTLTVCSFDKEADAVVILDQASADHNEQYNLIFTRRVRLKILKSRGNRHGDIAIRYIHKDDIEYISNIEAYTYNVTPNGVADIKHVPSSAIYRQKINERISEVKFAFPDVQVGSIIEYKYTTTSKSYSYLNDWYFQSELPVMNSQFTLVVMPNYEFAYRVFKSEQFPIEIKQEKGSGRIYFGMKNIAGLRDEPFMDAEKDYLQHVEFQLSGYQGTFGGTTRYMTTWNEVTRELMSNPVFGLQLNKNIPVGEEWINKVKAMSPPFERMAAVYNLVYKAVGWNGIGGIGTTSGVKEAWEKKKGSSGDVNLLLINLLKEAGLEVYPLLVSERGHGKVNPEYPFIDQFNKVMAYVVIGDNKYVLDAAGAYTPPFMIPFSVINTKAFVVNRKKGGIITLTETAKKDKNYVSIHALIDDEGALTGEAIIQSDEYARLNRMRAWARDKERFRENYYTTYQAGLKLDSLVLNNLENDSMPLEQQFHFSIPATVSGDYKLVNLNLFSGIAKNPFISDIRFTNIDYGCLQSHTVVETIELPASLKIESLPKNVRMIMPDTSISLTRLLEVKENTILVRYVIATTRSVFTAEEYDYVKDFYKKMAEIMNEQVVLRKR</sequence>
<keyword evidence="4" id="KW-1185">Reference proteome</keyword>
<evidence type="ECO:0000313" key="3">
    <source>
        <dbReference type="EMBL" id="THU38068.1"/>
    </source>
</evidence>
<reference evidence="3 4" key="1">
    <citation type="submission" date="2019-04" db="EMBL/GenBank/DDBJ databases">
        <title>Niastella caeni sp. nov., isolated from activated sludge.</title>
        <authorList>
            <person name="Sheng M."/>
        </authorList>
    </citation>
    <scope>NUCLEOTIDE SEQUENCE [LARGE SCALE GENOMIC DNA]</scope>
    <source>
        <strain evidence="3 4">HX-2-15</strain>
    </source>
</reference>
<proteinExistence type="predicted"/>
<evidence type="ECO:0000259" key="2">
    <source>
        <dbReference type="Pfam" id="PF12969"/>
    </source>
</evidence>
<dbReference type="Gene3D" id="2.60.40.3140">
    <property type="match status" value="1"/>
</dbReference>
<dbReference type="InterPro" id="IPR024618">
    <property type="entry name" value="DUF3857"/>
</dbReference>
<dbReference type="OrthoDB" id="98874at2"/>
<organism evidence="3 4">
    <name type="scientific">Niastella caeni</name>
    <dbReference type="NCBI Taxonomy" id="2569763"/>
    <lineage>
        <taxon>Bacteria</taxon>
        <taxon>Pseudomonadati</taxon>
        <taxon>Bacteroidota</taxon>
        <taxon>Chitinophagia</taxon>
        <taxon>Chitinophagales</taxon>
        <taxon>Chitinophagaceae</taxon>
        <taxon>Niastella</taxon>
    </lineage>
</organism>